<evidence type="ECO:0000313" key="3">
    <source>
        <dbReference type="Proteomes" id="UP000051217"/>
    </source>
</evidence>
<dbReference type="RefSeq" id="WP_056971765.1">
    <property type="nucleotide sequence ID" value="NZ_AZFI01000044.1"/>
</dbReference>
<protein>
    <submittedName>
        <fullName evidence="2">Uncharacterized protein</fullName>
    </submittedName>
</protein>
<sequence length="94" mass="10114">MRFSDRVTLLTKSNGGGGPDDAPGETVTAKDTPCLISPVANTNVLMTHGLADKQAFEVHLPTLADGVNRVQFDGRKYDVNKSFGRRRTVLIVSA</sequence>
<organism evidence="2 3">
    <name type="scientific">Ligilactobacillus acidipiscis DSM 15836</name>
    <dbReference type="NCBI Taxonomy" id="1423716"/>
    <lineage>
        <taxon>Bacteria</taxon>
        <taxon>Bacillati</taxon>
        <taxon>Bacillota</taxon>
        <taxon>Bacilli</taxon>
        <taxon>Lactobacillales</taxon>
        <taxon>Lactobacillaceae</taxon>
        <taxon>Ligilactobacillus</taxon>
    </lineage>
</organism>
<evidence type="ECO:0000256" key="1">
    <source>
        <dbReference type="SAM" id="MobiDB-lite"/>
    </source>
</evidence>
<keyword evidence="3" id="KW-1185">Reference proteome</keyword>
<gene>
    <name evidence="2" type="ORF">FC65_GL001627</name>
</gene>
<evidence type="ECO:0000313" key="2">
    <source>
        <dbReference type="EMBL" id="KRM28725.1"/>
    </source>
</evidence>
<dbReference type="EMBL" id="AZFI01000044">
    <property type="protein sequence ID" value="KRM28725.1"/>
    <property type="molecule type" value="Genomic_DNA"/>
</dbReference>
<comment type="caution">
    <text evidence="2">The sequence shown here is derived from an EMBL/GenBank/DDBJ whole genome shotgun (WGS) entry which is preliminary data.</text>
</comment>
<reference evidence="2 3" key="1">
    <citation type="journal article" date="2015" name="Genome Announc.">
        <title>Expanding the biotechnology potential of lactobacilli through comparative genomics of 213 strains and associated genera.</title>
        <authorList>
            <person name="Sun Z."/>
            <person name="Harris H.M."/>
            <person name="McCann A."/>
            <person name="Guo C."/>
            <person name="Argimon S."/>
            <person name="Zhang W."/>
            <person name="Yang X."/>
            <person name="Jeffery I.B."/>
            <person name="Cooney J.C."/>
            <person name="Kagawa T.F."/>
            <person name="Liu W."/>
            <person name="Song Y."/>
            <person name="Salvetti E."/>
            <person name="Wrobel A."/>
            <person name="Rasinkangas P."/>
            <person name="Parkhill J."/>
            <person name="Rea M.C."/>
            <person name="O'Sullivan O."/>
            <person name="Ritari J."/>
            <person name="Douillard F.P."/>
            <person name="Paul Ross R."/>
            <person name="Yang R."/>
            <person name="Briner A.E."/>
            <person name="Felis G.E."/>
            <person name="de Vos W.M."/>
            <person name="Barrangou R."/>
            <person name="Klaenhammer T.R."/>
            <person name="Caufield P.W."/>
            <person name="Cui Y."/>
            <person name="Zhang H."/>
            <person name="O'Toole P.W."/>
        </authorList>
    </citation>
    <scope>NUCLEOTIDE SEQUENCE [LARGE SCALE GENOMIC DNA]</scope>
    <source>
        <strain evidence="2 3">DSM 15836</strain>
    </source>
</reference>
<name>A0ABR5PLW6_9LACO</name>
<dbReference type="Proteomes" id="UP000051217">
    <property type="component" value="Unassembled WGS sequence"/>
</dbReference>
<feature type="region of interest" description="Disordered" evidence="1">
    <location>
        <begin position="9"/>
        <end position="29"/>
    </location>
</feature>
<accession>A0ABR5PLW6</accession>
<proteinExistence type="predicted"/>